<evidence type="ECO:0000256" key="2">
    <source>
        <dbReference type="SAM" id="MobiDB-lite"/>
    </source>
</evidence>
<evidence type="ECO:0000313" key="3">
    <source>
        <dbReference type="EMBL" id="EAY21627.1"/>
    </source>
</evidence>
<sequence length="1124" mass="130774">MDSPRGYGNPPKGSPKLTIQDYKDKLGRMESTLMVLQIKLKAKETENSELKQRLQFSSHQPIISNINTDEKTTSRYNQLQDELIKLKMQNQELVHTIDELKFRNSFISSKQDNFSKNRGNGIQITSDISTRYQNSNDLAIHVDKITKERDQLNNRIKQLENEKLHDQAEINDLKRALKEQESDVPSIQIDQMDGILRENSVLKQKIKELLEENTRVHKENLELKENLDNIKFSDNNEKIRLNERIRSLESMITDLKNKMDKETAVAIEKPSNSGTNSQIQTLKKEISKLRDINDQQSIELQDVKAQLSQMNTLEKEIRFKDAKIEELEKKLAEPQSPTDSKDHKAIIDQLTKENSRLKAELRVKGYSNNKNPSIDEIEEDAMRDKVAKYENLVTLYNEITNRYNILSNKTRDYDDKSEIILKLQKRVSQAEIDEQDFKRACYNYQQQISTLEKKLKDLYSLIRAYSVKYGIEFVEIPDYEDYISNKNIPSIPTIDTATQQRILKLENDVKELQNKLKMEEDSNIKLKDLMNSKEIEIKSLRLENSQLRESFIAGVPSPPSHEIADPLTQTAEIVELKRKIVGINEQRDKDLEEINKLIDDNSLLAKANKKLADENELLRQQNLELTTENRRLLDELSNMKPRNKDSDIKEQTQEMEKFIEPSFNLRNNNEKPNNDNEKAQQSQQELEKLKLQLQQNEQTAKQNIIDINNYKKQISEKDQTILRLNDDLIKLRNDILERDENIKKLTDELKNIKQKSTNDSKSFDNLSQDLNNKIKNQNEYIEQCNKDLNKLKMDLQESLKVNSDLNNTIQLQNTQLSQLNNQIKQLNETITKLNDMIKSKENELNNANAQIYALNEQISKLMKESDSNSNISEQLMKLNEQLVALNERAKSKEKEIDDANKQIANLKNEIQKLMKENSSISDLKAQIEELNALLDEKVKELTESDSMLEELRDQLLKLKKENQDSKDSQQLDIELKDKILDLQKENIKLKEEFSQISGSPSNDKKAIIALRRQVSDLQRMIDAQNDSAQLIQSSLSPPNNSDILNLQRINRKLERRNIDLENEIIDIKKNVERNISLNPSVIQLNDVVFHTIKDLLERLSNEHKEFISALKDGPSDEYNSYSDI</sequence>
<gene>
    <name evidence="3" type="ORF">TVAG_013940</name>
</gene>
<protein>
    <submittedName>
        <fullName evidence="3">Uncharacterized protein</fullName>
    </submittedName>
</protein>
<keyword evidence="4" id="KW-1185">Reference proteome</keyword>
<dbReference type="PANTHER" id="PTHR23159:SF31">
    <property type="entry name" value="CENTROSOME-ASSOCIATED PROTEIN CEP250 ISOFORM X1"/>
    <property type="match status" value="1"/>
</dbReference>
<dbReference type="EMBL" id="DS113189">
    <property type="protein sequence ID" value="EAY21627.1"/>
    <property type="molecule type" value="Genomic_DNA"/>
</dbReference>
<proteinExistence type="predicted"/>
<dbReference type="AlphaFoldDB" id="A2DDE8"/>
<dbReference type="KEGG" id="tva:5467179"/>
<dbReference type="VEuPathDB" id="TrichDB:TVAG_013940"/>
<dbReference type="Proteomes" id="UP000001542">
    <property type="component" value="Unassembled WGS sequence"/>
</dbReference>
<organism evidence="3 4">
    <name type="scientific">Trichomonas vaginalis (strain ATCC PRA-98 / G3)</name>
    <dbReference type="NCBI Taxonomy" id="412133"/>
    <lineage>
        <taxon>Eukaryota</taxon>
        <taxon>Metamonada</taxon>
        <taxon>Parabasalia</taxon>
        <taxon>Trichomonadida</taxon>
        <taxon>Trichomonadidae</taxon>
        <taxon>Trichomonas</taxon>
    </lineage>
</organism>
<feature type="coiled-coil region" evidence="1">
    <location>
        <begin position="495"/>
        <end position="550"/>
    </location>
</feature>
<feature type="coiled-coil region" evidence="1">
    <location>
        <begin position="601"/>
        <end position="635"/>
    </location>
</feature>
<feature type="coiled-coil region" evidence="1">
    <location>
        <begin position="33"/>
        <end position="96"/>
    </location>
</feature>
<dbReference type="InParanoid" id="A2DDE8"/>
<feature type="coiled-coil region" evidence="1">
    <location>
        <begin position="142"/>
        <end position="360"/>
    </location>
</feature>
<feature type="region of interest" description="Disordered" evidence="2">
    <location>
        <begin position="660"/>
        <end position="684"/>
    </location>
</feature>
<dbReference type="RefSeq" id="XP_001582613.1">
    <property type="nucleotide sequence ID" value="XM_001582563.1"/>
</dbReference>
<feature type="compositionally biased region" description="Basic and acidic residues" evidence="2">
    <location>
        <begin position="668"/>
        <end position="678"/>
    </location>
</feature>
<dbReference type="STRING" id="5722.A2DDE8"/>
<dbReference type="SMR" id="A2DDE8"/>
<dbReference type="PANTHER" id="PTHR23159">
    <property type="entry name" value="CENTROSOMAL PROTEIN 2"/>
    <property type="match status" value="1"/>
</dbReference>
<reference evidence="3" key="2">
    <citation type="journal article" date="2007" name="Science">
        <title>Draft genome sequence of the sexually transmitted pathogen Trichomonas vaginalis.</title>
        <authorList>
            <person name="Carlton J.M."/>
            <person name="Hirt R.P."/>
            <person name="Silva J.C."/>
            <person name="Delcher A.L."/>
            <person name="Schatz M."/>
            <person name="Zhao Q."/>
            <person name="Wortman J.R."/>
            <person name="Bidwell S.L."/>
            <person name="Alsmark U.C.M."/>
            <person name="Besteiro S."/>
            <person name="Sicheritz-Ponten T."/>
            <person name="Noel C.J."/>
            <person name="Dacks J.B."/>
            <person name="Foster P.G."/>
            <person name="Simillion C."/>
            <person name="Van de Peer Y."/>
            <person name="Miranda-Saavedra D."/>
            <person name="Barton G.J."/>
            <person name="Westrop G.D."/>
            <person name="Mueller S."/>
            <person name="Dessi D."/>
            <person name="Fiori P.L."/>
            <person name="Ren Q."/>
            <person name="Paulsen I."/>
            <person name="Zhang H."/>
            <person name="Bastida-Corcuera F.D."/>
            <person name="Simoes-Barbosa A."/>
            <person name="Brown M.T."/>
            <person name="Hayes R.D."/>
            <person name="Mukherjee M."/>
            <person name="Okumura C.Y."/>
            <person name="Schneider R."/>
            <person name="Smith A.J."/>
            <person name="Vanacova S."/>
            <person name="Villalvazo M."/>
            <person name="Haas B.J."/>
            <person name="Pertea M."/>
            <person name="Feldblyum T.V."/>
            <person name="Utterback T.R."/>
            <person name="Shu C.L."/>
            <person name="Osoegawa K."/>
            <person name="de Jong P.J."/>
            <person name="Hrdy I."/>
            <person name="Horvathova L."/>
            <person name="Zubacova Z."/>
            <person name="Dolezal P."/>
            <person name="Malik S.B."/>
            <person name="Logsdon J.M. Jr."/>
            <person name="Henze K."/>
            <person name="Gupta A."/>
            <person name="Wang C.C."/>
            <person name="Dunne R.L."/>
            <person name="Upcroft J.A."/>
            <person name="Upcroft P."/>
            <person name="White O."/>
            <person name="Salzberg S.L."/>
            <person name="Tang P."/>
            <person name="Chiu C.-H."/>
            <person name="Lee Y.-S."/>
            <person name="Embley T.M."/>
            <person name="Coombs G.H."/>
            <person name="Mottram J.C."/>
            <person name="Tachezy J."/>
            <person name="Fraser-Liggett C.M."/>
            <person name="Johnson P.J."/>
        </authorList>
    </citation>
    <scope>NUCLEOTIDE SEQUENCE [LARGE SCALE GENOMIC DNA]</scope>
    <source>
        <strain evidence="3">G3</strain>
    </source>
</reference>
<reference evidence="3" key="1">
    <citation type="submission" date="2006-10" db="EMBL/GenBank/DDBJ databases">
        <authorList>
            <person name="Amadeo P."/>
            <person name="Zhao Q."/>
            <person name="Wortman J."/>
            <person name="Fraser-Liggett C."/>
            <person name="Carlton J."/>
        </authorList>
    </citation>
    <scope>NUCLEOTIDE SEQUENCE</scope>
    <source>
        <strain evidence="3">G3</strain>
    </source>
</reference>
<dbReference type="VEuPathDB" id="TrichDB:TVAGG3_0986370"/>
<keyword evidence="1" id="KW-0175">Coiled coil</keyword>
<dbReference type="Gene3D" id="1.20.5.1700">
    <property type="match status" value="1"/>
</dbReference>
<name>A2DDE8_TRIV3</name>
<evidence type="ECO:0000256" key="1">
    <source>
        <dbReference type="SAM" id="Coils"/>
    </source>
</evidence>
<accession>A2DDE8</accession>
<evidence type="ECO:0000313" key="4">
    <source>
        <dbReference type="Proteomes" id="UP000001542"/>
    </source>
</evidence>